<evidence type="ECO:0000313" key="2">
    <source>
        <dbReference type="Proteomes" id="UP000298693"/>
    </source>
</evidence>
<protein>
    <submittedName>
        <fullName evidence="1">Uncharacterized protein</fullName>
    </submittedName>
</protein>
<dbReference type="AlphaFoldDB" id="A0A4D8R050"/>
<keyword evidence="1" id="KW-0614">Plasmid</keyword>
<sequence length="76" mass="8100">MRCIDGPQRGEGMARDAAAPMAAPMAASAPPVIEAGMVSPLHSCSFRFGRSGASHRRAAEFRCMQIILAEIVRTNN</sequence>
<gene>
    <name evidence="1" type="ORF">D3869_14875</name>
</gene>
<dbReference type="Proteomes" id="UP000298693">
    <property type="component" value="Plasmid p1"/>
</dbReference>
<name>A0A4D8R050_AZOBR</name>
<evidence type="ECO:0000313" key="1">
    <source>
        <dbReference type="EMBL" id="QCO16598.1"/>
    </source>
</evidence>
<accession>A0A4D8R050</accession>
<dbReference type="EMBL" id="CP032346">
    <property type="protein sequence ID" value="QCO16598.1"/>
    <property type="molecule type" value="Genomic_DNA"/>
</dbReference>
<organism evidence="1 2">
    <name type="scientific">Azospirillum brasilense</name>
    <dbReference type="NCBI Taxonomy" id="192"/>
    <lineage>
        <taxon>Bacteria</taxon>
        <taxon>Pseudomonadati</taxon>
        <taxon>Pseudomonadota</taxon>
        <taxon>Alphaproteobacteria</taxon>
        <taxon>Rhodospirillales</taxon>
        <taxon>Azospirillaceae</taxon>
        <taxon>Azospirillum</taxon>
    </lineage>
</organism>
<proteinExistence type="predicted"/>
<geneLocation type="plasmid" evidence="1">
    <name>p1</name>
</geneLocation>
<reference evidence="1 2" key="1">
    <citation type="submission" date="2018-09" db="EMBL/GenBank/DDBJ databases">
        <title>Whole genome based analysis of evolution and adaptive divergence in Indian and Brazilian strains of Azospirillum brasilense.</title>
        <authorList>
            <person name="Singh C."/>
            <person name="Tripathi A.K."/>
        </authorList>
    </citation>
    <scope>NUCLEOTIDE SEQUENCE [LARGE SCALE GENOMIC DNA]</scope>
    <source>
        <strain evidence="1 2">MTCC4039</strain>
        <plasmid evidence="1 2">p1</plasmid>
    </source>
</reference>